<dbReference type="EMBL" id="JABFUD020000010">
    <property type="protein sequence ID" value="KAI5074893.1"/>
    <property type="molecule type" value="Genomic_DNA"/>
</dbReference>
<feature type="compositionally biased region" description="Low complexity" evidence="1">
    <location>
        <begin position="110"/>
        <end position="119"/>
    </location>
</feature>
<sequence length="459" mass="52054">MLDGTFRDDFCATYVVDYSIRREEIELVHADDCFKAFDNPEQVILQRVGHRVIYTDSAQHRYQLERRASSRRLSRDVVTLVGEPRDRCYESTAGTEFYFLTCGLLYDPRPTQRPVSSRSPSPPLDIVPPPRTLRRPPPGFSSPRPDLLPGVSSYHDSRAMHTSASASTLRTTHSETESESPRATYFRESPPRHLAPSRDPSSPLVTYIRDHTREATMTPTPSLRAPEFGHGRLHIVDMSAPRPLTTTLQAPLEARETAGSTIQIEGQILCIIGQYQRGVAFYVDLHDHLYVRMADPQRPLYLPRQIVRVYTQADRAVLIDELGEQYHSIETLDFNDIERAHPDDRLDTQTHPRLVELHRVEQTMTYLDELGHRYIRLSIGGSRDPSAHFLAHLIGDPRERVYRDTGHGVYILTIGLPYSLRLRHHDLCLPTTAMLAPRLPGAPSPPVTPVAISPILTSE</sequence>
<organism evidence="2 3">
    <name type="scientific">Adiantum capillus-veneris</name>
    <name type="common">Maidenhair fern</name>
    <dbReference type="NCBI Taxonomy" id="13818"/>
    <lineage>
        <taxon>Eukaryota</taxon>
        <taxon>Viridiplantae</taxon>
        <taxon>Streptophyta</taxon>
        <taxon>Embryophyta</taxon>
        <taxon>Tracheophyta</taxon>
        <taxon>Polypodiopsida</taxon>
        <taxon>Polypodiidae</taxon>
        <taxon>Polypodiales</taxon>
        <taxon>Pteridineae</taxon>
        <taxon>Pteridaceae</taxon>
        <taxon>Vittarioideae</taxon>
        <taxon>Adiantum</taxon>
    </lineage>
</organism>
<keyword evidence="3" id="KW-1185">Reference proteome</keyword>
<reference evidence="2" key="1">
    <citation type="submission" date="2021-01" db="EMBL/GenBank/DDBJ databases">
        <title>Adiantum capillus-veneris genome.</title>
        <authorList>
            <person name="Fang Y."/>
            <person name="Liao Q."/>
        </authorList>
    </citation>
    <scope>NUCLEOTIDE SEQUENCE</scope>
    <source>
        <strain evidence="2">H3</strain>
        <tissue evidence="2">Leaf</tissue>
    </source>
</reference>
<protein>
    <submittedName>
        <fullName evidence="2">Uncharacterized protein</fullName>
    </submittedName>
</protein>
<accession>A0A9D4UVQ7</accession>
<name>A0A9D4UVQ7_ADICA</name>
<feature type="region of interest" description="Disordered" evidence="1">
    <location>
        <begin position="110"/>
        <end position="203"/>
    </location>
</feature>
<comment type="caution">
    <text evidence="2">The sequence shown here is derived from an EMBL/GenBank/DDBJ whole genome shotgun (WGS) entry which is preliminary data.</text>
</comment>
<evidence type="ECO:0000313" key="2">
    <source>
        <dbReference type="EMBL" id="KAI5074893.1"/>
    </source>
</evidence>
<feature type="compositionally biased region" description="Pro residues" evidence="1">
    <location>
        <begin position="120"/>
        <end position="140"/>
    </location>
</feature>
<evidence type="ECO:0000313" key="3">
    <source>
        <dbReference type="Proteomes" id="UP000886520"/>
    </source>
</evidence>
<proteinExistence type="predicted"/>
<feature type="compositionally biased region" description="Polar residues" evidence="1">
    <location>
        <begin position="160"/>
        <end position="171"/>
    </location>
</feature>
<dbReference type="Proteomes" id="UP000886520">
    <property type="component" value="Chromosome 10"/>
</dbReference>
<gene>
    <name evidence="2" type="ORF">GOP47_0010854</name>
</gene>
<evidence type="ECO:0000256" key="1">
    <source>
        <dbReference type="SAM" id="MobiDB-lite"/>
    </source>
</evidence>
<dbReference type="AlphaFoldDB" id="A0A9D4UVQ7"/>